<dbReference type="EMBL" id="MU858086">
    <property type="protein sequence ID" value="KAK4214922.1"/>
    <property type="molecule type" value="Genomic_DNA"/>
</dbReference>
<feature type="compositionally biased region" description="Basic and acidic residues" evidence="1">
    <location>
        <begin position="230"/>
        <end position="241"/>
    </location>
</feature>
<reference evidence="3" key="1">
    <citation type="journal article" date="2023" name="Mol. Phylogenet. Evol.">
        <title>Genome-scale phylogeny and comparative genomics of the fungal order Sordariales.</title>
        <authorList>
            <person name="Hensen N."/>
            <person name="Bonometti L."/>
            <person name="Westerberg I."/>
            <person name="Brannstrom I.O."/>
            <person name="Guillou S."/>
            <person name="Cros-Aarteil S."/>
            <person name="Calhoun S."/>
            <person name="Haridas S."/>
            <person name="Kuo A."/>
            <person name="Mondo S."/>
            <person name="Pangilinan J."/>
            <person name="Riley R."/>
            <person name="LaButti K."/>
            <person name="Andreopoulos B."/>
            <person name="Lipzen A."/>
            <person name="Chen C."/>
            <person name="Yan M."/>
            <person name="Daum C."/>
            <person name="Ng V."/>
            <person name="Clum A."/>
            <person name="Steindorff A."/>
            <person name="Ohm R.A."/>
            <person name="Martin F."/>
            <person name="Silar P."/>
            <person name="Natvig D.O."/>
            <person name="Lalanne C."/>
            <person name="Gautier V."/>
            <person name="Ament-Velasquez S.L."/>
            <person name="Kruys A."/>
            <person name="Hutchinson M.I."/>
            <person name="Powell A.J."/>
            <person name="Barry K."/>
            <person name="Miller A.N."/>
            <person name="Grigoriev I.V."/>
            <person name="Debuchy R."/>
            <person name="Gladieux P."/>
            <person name="Hiltunen Thoren M."/>
            <person name="Johannesson H."/>
        </authorList>
    </citation>
    <scope>NUCLEOTIDE SEQUENCE</scope>
    <source>
        <strain evidence="3">PSN293</strain>
    </source>
</reference>
<feature type="transmembrane region" description="Helical" evidence="2">
    <location>
        <begin position="89"/>
        <end position="110"/>
    </location>
</feature>
<dbReference type="AlphaFoldDB" id="A0AAN6YE50"/>
<keyword evidence="2" id="KW-1133">Transmembrane helix</keyword>
<sequence>MQQQQQPPPRRRVWFTAKTILGTAAALISLAMMGISIKMVAKYGDTGLVHVSFICVGFTAVSSIVWQAIEFMAMCARPDRRGLYPGAHVGVHICICLACVATMGYVGIWVSEGNHDWKYVPAPGAIPGDPLADVVYSPLYHMGIVLLVLTVMLLLINFILAIIACQIVKRKDDAGAYRTVVTVRYDGVGPSGTDRPRSSYNPQTTYMYAVRENPNGLAMPPVVITRQDLGREVTDDHDHTSTRRTSLSPKRSERASR</sequence>
<feature type="region of interest" description="Disordered" evidence="1">
    <location>
        <begin position="230"/>
        <end position="257"/>
    </location>
</feature>
<feature type="transmembrane region" description="Helical" evidence="2">
    <location>
        <begin position="47"/>
        <end position="69"/>
    </location>
</feature>
<evidence type="ECO:0000313" key="4">
    <source>
        <dbReference type="Proteomes" id="UP001301769"/>
    </source>
</evidence>
<reference evidence="3" key="2">
    <citation type="submission" date="2023-05" db="EMBL/GenBank/DDBJ databases">
        <authorList>
            <consortium name="Lawrence Berkeley National Laboratory"/>
            <person name="Steindorff A."/>
            <person name="Hensen N."/>
            <person name="Bonometti L."/>
            <person name="Westerberg I."/>
            <person name="Brannstrom I.O."/>
            <person name="Guillou S."/>
            <person name="Cros-Aarteil S."/>
            <person name="Calhoun S."/>
            <person name="Haridas S."/>
            <person name="Kuo A."/>
            <person name="Mondo S."/>
            <person name="Pangilinan J."/>
            <person name="Riley R."/>
            <person name="Labutti K."/>
            <person name="Andreopoulos B."/>
            <person name="Lipzen A."/>
            <person name="Chen C."/>
            <person name="Yanf M."/>
            <person name="Daum C."/>
            <person name="Ng V."/>
            <person name="Clum A."/>
            <person name="Ohm R."/>
            <person name="Martin F."/>
            <person name="Silar P."/>
            <person name="Natvig D."/>
            <person name="Lalanne C."/>
            <person name="Gautier V."/>
            <person name="Ament-Velasquez S.L."/>
            <person name="Kruys A."/>
            <person name="Hutchinson M.I."/>
            <person name="Powell A.J."/>
            <person name="Barry K."/>
            <person name="Miller A.N."/>
            <person name="Grigoriev I.V."/>
            <person name="Debuchy R."/>
            <person name="Gladieux P."/>
            <person name="Thoren M.H."/>
            <person name="Johannesson H."/>
        </authorList>
    </citation>
    <scope>NUCLEOTIDE SEQUENCE</scope>
    <source>
        <strain evidence="3">PSN293</strain>
    </source>
</reference>
<dbReference type="Proteomes" id="UP001301769">
    <property type="component" value="Unassembled WGS sequence"/>
</dbReference>
<keyword evidence="2" id="KW-0472">Membrane</keyword>
<evidence type="ECO:0000256" key="2">
    <source>
        <dbReference type="SAM" id="Phobius"/>
    </source>
</evidence>
<keyword evidence="4" id="KW-1185">Reference proteome</keyword>
<gene>
    <name evidence="3" type="ORF">QBC37DRAFT_282724</name>
</gene>
<organism evidence="3 4">
    <name type="scientific">Rhypophila decipiens</name>
    <dbReference type="NCBI Taxonomy" id="261697"/>
    <lineage>
        <taxon>Eukaryota</taxon>
        <taxon>Fungi</taxon>
        <taxon>Dikarya</taxon>
        <taxon>Ascomycota</taxon>
        <taxon>Pezizomycotina</taxon>
        <taxon>Sordariomycetes</taxon>
        <taxon>Sordariomycetidae</taxon>
        <taxon>Sordariales</taxon>
        <taxon>Naviculisporaceae</taxon>
        <taxon>Rhypophila</taxon>
    </lineage>
</organism>
<feature type="transmembrane region" description="Helical" evidence="2">
    <location>
        <begin position="139"/>
        <end position="163"/>
    </location>
</feature>
<proteinExistence type="predicted"/>
<comment type="caution">
    <text evidence="3">The sequence shown here is derived from an EMBL/GenBank/DDBJ whole genome shotgun (WGS) entry which is preliminary data.</text>
</comment>
<name>A0AAN6YE50_9PEZI</name>
<evidence type="ECO:0000256" key="1">
    <source>
        <dbReference type="SAM" id="MobiDB-lite"/>
    </source>
</evidence>
<feature type="transmembrane region" description="Helical" evidence="2">
    <location>
        <begin position="20"/>
        <end position="41"/>
    </location>
</feature>
<protein>
    <submittedName>
        <fullName evidence="3">Uncharacterized protein</fullName>
    </submittedName>
</protein>
<keyword evidence="2" id="KW-0812">Transmembrane</keyword>
<accession>A0AAN6YE50</accession>
<evidence type="ECO:0000313" key="3">
    <source>
        <dbReference type="EMBL" id="KAK4214922.1"/>
    </source>
</evidence>